<reference evidence="3 4" key="1">
    <citation type="submission" date="2020-08" db="EMBL/GenBank/DDBJ databases">
        <authorList>
            <person name="Sun Q."/>
            <person name="Inoue M."/>
        </authorList>
    </citation>
    <scope>NUCLEOTIDE SEQUENCE [LARGE SCALE GENOMIC DNA]</scope>
    <source>
        <strain evidence="3 4">CCM 8938</strain>
    </source>
</reference>
<evidence type="ECO:0000259" key="2">
    <source>
        <dbReference type="Pfam" id="PF06580"/>
    </source>
</evidence>
<organism evidence="3 4">
    <name type="scientific">Pedobacter fastidiosus</name>
    <dbReference type="NCBI Taxonomy" id="2765361"/>
    <lineage>
        <taxon>Bacteria</taxon>
        <taxon>Pseudomonadati</taxon>
        <taxon>Bacteroidota</taxon>
        <taxon>Sphingobacteriia</taxon>
        <taxon>Sphingobacteriales</taxon>
        <taxon>Sphingobacteriaceae</taxon>
        <taxon>Pedobacter</taxon>
    </lineage>
</organism>
<dbReference type="RefSeq" id="WP_187071603.1">
    <property type="nucleotide sequence ID" value="NZ_JACRYL010000009.1"/>
</dbReference>
<accession>A0ABR7KSR0</accession>
<dbReference type="GO" id="GO:0016301">
    <property type="term" value="F:kinase activity"/>
    <property type="evidence" value="ECO:0007669"/>
    <property type="project" value="UniProtKB-KW"/>
</dbReference>
<dbReference type="PANTHER" id="PTHR34220">
    <property type="entry name" value="SENSOR HISTIDINE KINASE YPDA"/>
    <property type="match status" value="1"/>
</dbReference>
<comment type="caution">
    <text evidence="3">The sequence shown here is derived from an EMBL/GenBank/DDBJ whole genome shotgun (WGS) entry which is preliminary data.</text>
</comment>
<evidence type="ECO:0000313" key="3">
    <source>
        <dbReference type="EMBL" id="MBC6111146.1"/>
    </source>
</evidence>
<evidence type="ECO:0000256" key="1">
    <source>
        <dbReference type="SAM" id="Phobius"/>
    </source>
</evidence>
<dbReference type="InterPro" id="IPR050640">
    <property type="entry name" value="Bact_2-comp_sensor_kinase"/>
</dbReference>
<feature type="domain" description="Signal transduction histidine kinase internal region" evidence="2">
    <location>
        <begin position="180"/>
        <end position="249"/>
    </location>
</feature>
<protein>
    <submittedName>
        <fullName evidence="3">Sensor histidine kinase</fullName>
    </submittedName>
</protein>
<dbReference type="InterPro" id="IPR010559">
    <property type="entry name" value="Sig_transdc_His_kin_internal"/>
</dbReference>
<keyword evidence="1" id="KW-1133">Transmembrane helix</keyword>
<keyword evidence="1" id="KW-0812">Transmembrane</keyword>
<keyword evidence="3" id="KW-0808">Transferase</keyword>
<feature type="transmembrane region" description="Helical" evidence="1">
    <location>
        <begin position="124"/>
        <end position="143"/>
    </location>
</feature>
<dbReference type="PANTHER" id="PTHR34220:SF7">
    <property type="entry name" value="SENSOR HISTIDINE KINASE YPDA"/>
    <property type="match status" value="1"/>
</dbReference>
<keyword evidence="1" id="KW-0472">Membrane</keyword>
<proteinExistence type="predicted"/>
<keyword evidence="4" id="KW-1185">Reference proteome</keyword>
<gene>
    <name evidence="3" type="ORF">H7U22_12000</name>
</gene>
<sequence length="382" mass="44245">MTSLTKDKKSGMLKLFLKYKIHFIAWALYITWETFIAGLISGKFGSFPNYVIHYFLNITLFYVHAYLMAKALHFPKNVIWKLPLYIALEILAYVVIVFYIDSFINAYTNIFQGIKIPPNKIRIFALLWRCLFFVFFSTGYYYLITYLSEKKEKERIDKQRFKVLLEKERTEKQLALARNALLQAQINPHLLFNTLEFLYQKLKTISPNDAQAMLYLSEVMRYAASADGTKTFLSLGREIAQCENLISLHGITEGKIFTGFAYAPDVEDLPFIPLVLVTVLENMFKHGDLQSDLVRAELSVYQDDDALVIESINAIRAYPHRAGLSSGLNNIKNRLEYAYGSQATFLHQNDDKTFRLTIRVEKKAIIISEKGKMEILQKKRID</sequence>
<feature type="transmembrane region" description="Helical" evidence="1">
    <location>
        <begin position="21"/>
        <end position="40"/>
    </location>
</feature>
<feature type="transmembrane region" description="Helical" evidence="1">
    <location>
        <begin position="52"/>
        <end position="72"/>
    </location>
</feature>
<keyword evidence="3" id="KW-0418">Kinase</keyword>
<name>A0ABR7KSR0_9SPHI</name>
<feature type="transmembrane region" description="Helical" evidence="1">
    <location>
        <begin position="84"/>
        <end position="104"/>
    </location>
</feature>
<dbReference type="Pfam" id="PF06580">
    <property type="entry name" value="His_kinase"/>
    <property type="match status" value="1"/>
</dbReference>
<dbReference type="Proteomes" id="UP000652755">
    <property type="component" value="Unassembled WGS sequence"/>
</dbReference>
<evidence type="ECO:0000313" key="4">
    <source>
        <dbReference type="Proteomes" id="UP000652755"/>
    </source>
</evidence>
<dbReference type="EMBL" id="JACRYL010000009">
    <property type="protein sequence ID" value="MBC6111146.1"/>
    <property type="molecule type" value="Genomic_DNA"/>
</dbReference>